<organism evidence="3 4">
    <name type="scientific">Saxibacter everestensis</name>
    <dbReference type="NCBI Taxonomy" id="2909229"/>
    <lineage>
        <taxon>Bacteria</taxon>
        <taxon>Bacillati</taxon>
        <taxon>Actinomycetota</taxon>
        <taxon>Actinomycetes</taxon>
        <taxon>Micrococcales</taxon>
        <taxon>Brevibacteriaceae</taxon>
        <taxon>Saxibacter</taxon>
    </lineage>
</organism>
<dbReference type="RefSeq" id="WP_349640188.1">
    <property type="nucleotide sequence ID" value="NZ_CP090958.1"/>
</dbReference>
<accession>A0ABY8QWH2</accession>
<dbReference type="EMBL" id="CP090958">
    <property type="protein sequence ID" value="WGW13369.1"/>
    <property type="molecule type" value="Genomic_DNA"/>
</dbReference>
<sequence>MPATDQIPAAFEEIIDDFQALSAKDRLQLLLEFSQGLPDLPDRYAEHPELLERVEECQTPLFLKIEVGDPDRAATADDVVHLFFHAPAEAPTTKGFAGILLEGLDGESADTILNLPADLPGRLGLTEAVSPLRMRGMSAMLGRIQRQIRETVS</sequence>
<dbReference type="PANTHER" id="PTHR43597:SF5">
    <property type="entry name" value="SUFE-LIKE PROTEIN 2, CHLOROPLASTIC"/>
    <property type="match status" value="1"/>
</dbReference>
<proteinExistence type="inferred from homology"/>
<feature type="domain" description="Fe-S metabolism associated" evidence="2">
    <location>
        <begin position="16"/>
        <end position="147"/>
    </location>
</feature>
<name>A0ABY8QWH2_9MICO</name>
<reference evidence="3 4" key="1">
    <citation type="submission" date="2023-05" db="EMBL/GenBank/DDBJ databases">
        <title>Lithophilousrod everest ZFBP1038 complete genpme.</title>
        <authorList>
            <person name="Tian M."/>
        </authorList>
    </citation>
    <scope>NUCLEOTIDE SEQUENCE [LARGE SCALE GENOMIC DNA]</scope>
    <source>
        <strain evidence="3 4">ZFBP1038</strain>
    </source>
</reference>
<protein>
    <submittedName>
        <fullName evidence="3">SufE family protein</fullName>
    </submittedName>
</protein>
<dbReference type="Pfam" id="PF02657">
    <property type="entry name" value="SufE"/>
    <property type="match status" value="1"/>
</dbReference>
<evidence type="ECO:0000313" key="4">
    <source>
        <dbReference type="Proteomes" id="UP001209083"/>
    </source>
</evidence>
<keyword evidence="4" id="KW-1185">Reference proteome</keyword>
<dbReference type="Proteomes" id="UP001209083">
    <property type="component" value="Chromosome"/>
</dbReference>
<comment type="similarity">
    <text evidence="1">Belongs to the SufE family.</text>
</comment>
<dbReference type="SUPFAM" id="SSF82649">
    <property type="entry name" value="SufE/NifU"/>
    <property type="match status" value="1"/>
</dbReference>
<evidence type="ECO:0000313" key="3">
    <source>
        <dbReference type="EMBL" id="WGW13369.1"/>
    </source>
</evidence>
<dbReference type="Gene3D" id="3.90.1010.10">
    <property type="match status" value="1"/>
</dbReference>
<evidence type="ECO:0000259" key="2">
    <source>
        <dbReference type="Pfam" id="PF02657"/>
    </source>
</evidence>
<gene>
    <name evidence="3" type="ORF">LWF01_06280</name>
</gene>
<dbReference type="InterPro" id="IPR003808">
    <property type="entry name" value="Fe-S_metab-assoc_dom"/>
</dbReference>
<evidence type="ECO:0000256" key="1">
    <source>
        <dbReference type="ARBA" id="ARBA00010282"/>
    </source>
</evidence>
<dbReference type="PANTHER" id="PTHR43597">
    <property type="entry name" value="SULFUR ACCEPTOR PROTEIN CSDE"/>
    <property type="match status" value="1"/>
</dbReference>